<reference evidence="11" key="2">
    <citation type="journal article" date="2016" name="PLoS ONE">
        <title>Comparison of O-Antigen Gene Clusters of All O-Serogroups of Escherichia coli and Proposal for Adopting a New Nomenclature for O-Typing.</title>
        <authorList>
            <person name="DebRoy C."/>
            <person name="Fratamico P.M."/>
            <person name="Yan X."/>
            <person name="Baranzoni G."/>
            <person name="Liu Y."/>
            <person name="Needleman D.S."/>
            <person name="Tebbs R."/>
            <person name="O'Connell C.D."/>
            <person name="Allred A."/>
            <person name="Swimley M."/>
            <person name="Mwangi M."/>
            <person name="Kapur V."/>
            <person name="Raygoza Garay J.A."/>
            <person name="Roberts E.L."/>
            <person name="Katani R."/>
        </authorList>
    </citation>
    <scope>NUCLEOTIDE SEQUENCE</scope>
    <source>
        <strain evidence="11">SSI 81930</strain>
    </source>
</reference>
<gene>
    <name evidence="12" type="primary">fnlA</name>
    <name evidence="11" type="synonym">capD</name>
</gene>
<dbReference type="AlphaFoldDB" id="A0A0B1DIK7"/>
<protein>
    <recommendedName>
        <fullName evidence="4">UDP-glucose 4-epimerase</fullName>
        <ecNumber evidence="3">5.1.3.2</ecNumber>
    </recommendedName>
    <alternativeName>
        <fullName evidence="8">Galactowaldenase</fullName>
    </alternativeName>
    <alternativeName>
        <fullName evidence="7">UDP-galactose 4-epimerase</fullName>
    </alternativeName>
</protein>
<dbReference type="Pfam" id="PF02719">
    <property type="entry name" value="Polysacc_synt_2"/>
    <property type="match status" value="1"/>
</dbReference>
<feature type="domain" description="UDP-glucose 4-epimerase CapD C-terminal" evidence="10">
    <location>
        <begin position="284"/>
        <end position="331"/>
    </location>
</feature>
<dbReference type="GO" id="GO:0009103">
    <property type="term" value="P:lipopolysaccharide biosynthetic process"/>
    <property type="evidence" value="ECO:0007669"/>
    <property type="project" value="UniProtKB-KW"/>
</dbReference>
<organism evidence="12">
    <name type="scientific">Escherichia coli</name>
    <dbReference type="NCBI Taxonomy" id="562"/>
    <lineage>
        <taxon>Bacteria</taxon>
        <taxon>Pseudomonadati</taxon>
        <taxon>Pseudomonadota</taxon>
        <taxon>Gammaproteobacteria</taxon>
        <taxon>Enterobacterales</taxon>
        <taxon>Enterobacteriaceae</taxon>
        <taxon>Escherichia</taxon>
    </lineage>
</organism>
<dbReference type="InterPro" id="IPR013692">
    <property type="entry name" value="CapD_C"/>
</dbReference>
<accession>A0A0B1DIK7</accession>
<dbReference type="CDD" id="cd05237">
    <property type="entry name" value="UDP_invert_4-6DH_SDR_e"/>
    <property type="match status" value="1"/>
</dbReference>
<dbReference type="RefSeq" id="WP_032283335.1">
    <property type="nucleotide sequence ID" value="NZ_AP025180.1"/>
</dbReference>
<keyword evidence="6" id="KW-0413">Isomerase</keyword>
<evidence type="ECO:0000256" key="1">
    <source>
        <dbReference type="ARBA" id="ARBA00000083"/>
    </source>
</evidence>
<dbReference type="EC" id="5.1.3.2" evidence="3"/>
<evidence type="ECO:0000256" key="3">
    <source>
        <dbReference type="ARBA" id="ARBA00013189"/>
    </source>
</evidence>
<evidence type="ECO:0000313" key="12">
    <source>
        <dbReference type="EMBL" id="BAQ02013.1"/>
    </source>
</evidence>
<evidence type="ECO:0000313" key="11">
    <source>
        <dbReference type="EMBL" id="AIG62777.1"/>
    </source>
</evidence>
<dbReference type="Pfam" id="PF08485">
    <property type="entry name" value="Polysacc_syn_2C"/>
    <property type="match status" value="1"/>
</dbReference>
<dbReference type="EMBL" id="KJ778802">
    <property type="protein sequence ID" value="AIG62777.1"/>
    <property type="molecule type" value="Genomic_DNA"/>
</dbReference>
<evidence type="ECO:0000259" key="9">
    <source>
        <dbReference type="Pfam" id="PF02719"/>
    </source>
</evidence>
<dbReference type="EMBL" id="AB812079">
    <property type="protein sequence ID" value="BAQ02013.1"/>
    <property type="molecule type" value="Genomic_DNA"/>
</dbReference>
<evidence type="ECO:0000256" key="5">
    <source>
        <dbReference type="ARBA" id="ARBA00022985"/>
    </source>
</evidence>
<comment type="similarity">
    <text evidence="2">Belongs to the polysaccharide synthase family.</text>
</comment>
<dbReference type="InterPro" id="IPR051203">
    <property type="entry name" value="Polysaccharide_Synthase-Rel"/>
</dbReference>
<dbReference type="PANTHER" id="PTHR43318:SF2">
    <property type="entry name" value="UDP-N-ACETYLGLUCOSAMINE 4,6-DEHYDRATASE (INVERTING)"/>
    <property type="match status" value="1"/>
</dbReference>
<dbReference type="Gene3D" id="3.40.50.720">
    <property type="entry name" value="NAD(P)-binding Rossmann-like Domain"/>
    <property type="match status" value="1"/>
</dbReference>
<proteinExistence type="inferred from homology"/>
<dbReference type="InterPro" id="IPR036291">
    <property type="entry name" value="NAD(P)-bd_dom_sf"/>
</dbReference>
<dbReference type="InterPro" id="IPR003869">
    <property type="entry name" value="Polysac_CapD-like"/>
</dbReference>
<reference evidence="12" key="1">
    <citation type="journal article" date="2014" name="DNA Res.">
        <title>A complete view of the genetic diversity of the Escherichia coli O-antigen biosynthesis gene cluster.</title>
        <authorList>
            <person name="Iguchi A."/>
            <person name="Iyoda S."/>
            <person name="Kikuchi T."/>
            <person name="Ogura Y."/>
            <person name="Katsura K."/>
            <person name="Ohnishi M."/>
            <person name="Hayashi T."/>
            <person name="Thomson N.R."/>
        </authorList>
    </citation>
    <scope>NUCLEOTIDE SEQUENCE</scope>
    <source>
        <strain evidence="12">99-1287</strain>
    </source>
</reference>
<sequence length="336" mass="37975">MFKDKTLMITGGTGSFGNTVLKRFLNTDVKRIIVFSRDEKKQEDMRIALANPKLKFIIGDTRDYESVYRAMNGVDYVFHAAALKQVPSCEFYPMEAVKTNVNGTENVLNAAIDCGVKRVVLLSTDKAVYPINAMGISKAMAEKVLIAKARRQDNDKTIMCATRYGNVMASRGSVIPLFFEKIKLNKPLTVTDPNMTRFLMSLEDSVDLVLHAFKNGRQGDIFVQKAPACTIGDLTEAIKQLCDSNIETKIIGTRHGEKLYESLVSREEMVKAEDMGRYYRIPADNRDLNYDKYIIKGQIDINKLDDYTSHNTERLNVEQIKALLLTLKYVQKELGI</sequence>
<keyword evidence="5" id="KW-0448">Lipopolysaccharide biosynthesis</keyword>
<evidence type="ECO:0000256" key="4">
    <source>
        <dbReference type="ARBA" id="ARBA00018569"/>
    </source>
</evidence>
<evidence type="ECO:0000256" key="6">
    <source>
        <dbReference type="ARBA" id="ARBA00023235"/>
    </source>
</evidence>
<feature type="domain" description="Polysaccharide biosynthesis protein CapD-like" evidence="9">
    <location>
        <begin position="7"/>
        <end position="281"/>
    </location>
</feature>
<evidence type="ECO:0000256" key="2">
    <source>
        <dbReference type="ARBA" id="ARBA00007430"/>
    </source>
</evidence>
<dbReference type="PANTHER" id="PTHR43318">
    <property type="entry name" value="UDP-N-ACETYLGLUCOSAMINE 4,6-DEHYDRATASE"/>
    <property type="match status" value="1"/>
</dbReference>
<evidence type="ECO:0000259" key="10">
    <source>
        <dbReference type="Pfam" id="PF08485"/>
    </source>
</evidence>
<comment type="catalytic activity">
    <reaction evidence="1">
        <text>UDP-alpha-D-glucose = UDP-alpha-D-galactose</text>
        <dbReference type="Rhea" id="RHEA:22168"/>
        <dbReference type="ChEBI" id="CHEBI:58885"/>
        <dbReference type="ChEBI" id="CHEBI:66914"/>
        <dbReference type="EC" id="5.1.3.2"/>
    </reaction>
</comment>
<name>A0A0B1DIK7_ECOLX</name>
<evidence type="ECO:0000256" key="8">
    <source>
        <dbReference type="ARBA" id="ARBA00033067"/>
    </source>
</evidence>
<evidence type="ECO:0000256" key="7">
    <source>
        <dbReference type="ARBA" id="ARBA00031367"/>
    </source>
</evidence>
<dbReference type="SUPFAM" id="SSF51735">
    <property type="entry name" value="NAD(P)-binding Rossmann-fold domains"/>
    <property type="match status" value="1"/>
</dbReference>
<dbReference type="GO" id="GO:0003978">
    <property type="term" value="F:UDP-glucose 4-epimerase activity"/>
    <property type="evidence" value="ECO:0007669"/>
    <property type="project" value="UniProtKB-EC"/>
</dbReference>